<keyword evidence="2" id="KW-1185">Reference proteome</keyword>
<dbReference type="HOGENOM" id="CLU_2201604_0_0_1"/>
<dbReference type="Proteomes" id="UP000004995">
    <property type="component" value="Unassembled WGS sequence"/>
</dbReference>
<dbReference type="EMBL" id="AGNK02000786">
    <property type="status" value="NOT_ANNOTATED_CDS"/>
    <property type="molecule type" value="Genomic_DNA"/>
</dbReference>
<protein>
    <submittedName>
        <fullName evidence="1">Uncharacterized protein</fullName>
    </submittedName>
</protein>
<proteinExistence type="predicted"/>
<dbReference type="InParanoid" id="K4A0C2"/>
<name>K4A0C2_SETIT</name>
<accession>K4A0C2</accession>
<sequence>MLLLPSRLGCHGLSYLKTANTHSAGLLLRRGLAAFAAGEAVLDAQPWRASRQGPLPATAQRRRGAELLKIRPYISLDKYTVEDPDISEPIPEEKLTCDLSGLMSSLKA</sequence>
<dbReference type="Gramene" id="KQL23117">
    <property type="protein sequence ID" value="KQL23117"/>
    <property type="gene ID" value="SETIT_032311mg"/>
</dbReference>
<dbReference type="AlphaFoldDB" id="K4A0C2"/>
<reference evidence="2" key="1">
    <citation type="journal article" date="2012" name="Nat. Biotechnol.">
        <title>Reference genome sequence of the model plant Setaria.</title>
        <authorList>
            <person name="Bennetzen J.L."/>
            <person name="Schmutz J."/>
            <person name="Wang H."/>
            <person name="Percifield R."/>
            <person name="Hawkins J."/>
            <person name="Pontaroli A.C."/>
            <person name="Estep M."/>
            <person name="Feng L."/>
            <person name="Vaughn J.N."/>
            <person name="Grimwood J."/>
            <person name="Jenkins J."/>
            <person name="Barry K."/>
            <person name="Lindquist E."/>
            <person name="Hellsten U."/>
            <person name="Deshpande S."/>
            <person name="Wang X."/>
            <person name="Wu X."/>
            <person name="Mitros T."/>
            <person name="Triplett J."/>
            <person name="Yang X."/>
            <person name="Ye C.Y."/>
            <person name="Mauro-Herrera M."/>
            <person name="Wang L."/>
            <person name="Li P."/>
            <person name="Sharma M."/>
            <person name="Sharma R."/>
            <person name="Ronald P.C."/>
            <person name="Panaud O."/>
            <person name="Kellogg E.A."/>
            <person name="Brutnell T.P."/>
            <person name="Doust A.N."/>
            <person name="Tuskan G.A."/>
            <person name="Rokhsar D."/>
            <person name="Devos K.M."/>
        </authorList>
    </citation>
    <scope>NUCLEOTIDE SEQUENCE [LARGE SCALE GENOMIC DNA]</scope>
    <source>
        <strain evidence="2">cv. Yugu1</strain>
    </source>
</reference>
<evidence type="ECO:0000313" key="2">
    <source>
        <dbReference type="Proteomes" id="UP000004995"/>
    </source>
</evidence>
<reference evidence="1" key="2">
    <citation type="submission" date="2018-08" db="UniProtKB">
        <authorList>
            <consortium name="EnsemblPlants"/>
        </authorList>
    </citation>
    <scope>IDENTIFICATION</scope>
    <source>
        <strain evidence="1">Yugu1</strain>
    </source>
</reference>
<dbReference type="EnsemblPlants" id="KQL23117">
    <property type="protein sequence ID" value="KQL23117"/>
    <property type="gene ID" value="SETIT_032311mg"/>
</dbReference>
<organism evidence="1 2">
    <name type="scientific">Setaria italica</name>
    <name type="common">Foxtail millet</name>
    <name type="synonym">Panicum italicum</name>
    <dbReference type="NCBI Taxonomy" id="4555"/>
    <lineage>
        <taxon>Eukaryota</taxon>
        <taxon>Viridiplantae</taxon>
        <taxon>Streptophyta</taxon>
        <taxon>Embryophyta</taxon>
        <taxon>Tracheophyta</taxon>
        <taxon>Spermatophyta</taxon>
        <taxon>Magnoliopsida</taxon>
        <taxon>Liliopsida</taxon>
        <taxon>Poales</taxon>
        <taxon>Poaceae</taxon>
        <taxon>PACMAD clade</taxon>
        <taxon>Panicoideae</taxon>
        <taxon>Panicodae</taxon>
        <taxon>Paniceae</taxon>
        <taxon>Cenchrinae</taxon>
        <taxon>Setaria</taxon>
    </lineage>
</organism>
<evidence type="ECO:0000313" key="1">
    <source>
        <dbReference type="EnsemblPlants" id="KQL23117"/>
    </source>
</evidence>